<evidence type="ECO:0000313" key="4">
    <source>
        <dbReference type="EMBL" id="GAA2151296.1"/>
    </source>
</evidence>
<reference evidence="5" key="1">
    <citation type="journal article" date="2019" name="Int. J. Syst. Evol. Microbiol.">
        <title>The Global Catalogue of Microorganisms (GCM) 10K type strain sequencing project: providing services to taxonomists for standard genome sequencing and annotation.</title>
        <authorList>
            <consortium name="The Broad Institute Genomics Platform"/>
            <consortium name="The Broad Institute Genome Sequencing Center for Infectious Disease"/>
            <person name="Wu L."/>
            <person name="Ma J."/>
        </authorList>
    </citation>
    <scope>NUCLEOTIDE SEQUENCE [LARGE SCALE GENOMIC DNA]</scope>
    <source>
        <strain evidence="5">JCM 14560</strain>
    </source>
</reference>
<keyword evidence="5" id="KW-1185">Reference proteome</keyword>
<evidence type="ECO:0000256" key="1">
    <source>
        <dbReference type="ARBA" id="ARBA00022679"/>
    </source>
</evidence>
<dbReference type="InterPro" id="IPR050832">
    <property type="entry name" value="Bact_Acetyltransf"/>
</dbReference>
<evidence type="ECO:0000259" key="3">
    <source>
        <dbReference type="PROSITE" id="PS51186"/>
    </source>
</evidence>
<name>A0ABP5LPV2_9ACTN</name>
<organism evidence="4 5">
    <name type="scientific">Kitasatospora kazusensis</name>
    <dbReference type="NCBI Taxonomy" id="407974"/>
    <lineage>
        <taxon>Bacteria</taxon>
        <taxon>Bacillati</taxon>
        <taxon>Actinomycetota</taxon>
        <taxon>Actinomycetes</taxon>
        <taxon>Kitasatosporales</taxon>
        <taxon>Streptomycetaceae</taxon>
        <taxon>Kitasatospora</taxon>
    </lineage>
</organism>
<feature type="domain" description="N-acetyltransferase" evidence="3">
    <location>
        <begin position="16"/>
        <end position="171"/>
    </location>
</feature>
<dbReference type="RefSeq" id="WP_344467868.1">
    <property type="nucleotide sequence ID" value="NZ_BAAANT010000031.1"/>
</dbReference>
<accession>A0ABP5LPV2</accession>
<sequence length="175" mass="19281">MELQSLLLMDGVLPDPTLAEVTEVFASNVAFHRLSGDFPDPEQVRPDQVAAVLGAESQTPSSEILLLRDRTDALAGVVFLLHEHPDPADTFPWIGLLMTHRELHGLGYGRRAVELVEARLRAAGRGGVRLAVLENNTAALGFWTALGYREIDRRKDRELGRACFVLQKVFPGGEE</sequence>
<gene>
    <name evidence="4" type="ORF">GCM10009760_46510</name>
</gene>
<dbReference type="EMBL" id="BAAANT010000031">
    <property type="protein sequence ID" value="GAA2151296.1"/>
    <property type="molecule type" value="Genomic_DNA"/>
</dbReference>
<keyword evidence="2" id="KW-0012">Acyltransferase</keyword>
<proteinExistence type="predicted"/>
<comment type="caution">
    <text evidence="4">The sequence shown here is derived from an EMBL/GenBank/DDBJ whole genome shotgun (WGS) entry which is preliminary data.</text>
</comment>
<protein>
    <recommendedName>
        <fullName evidence="3">N-acetyltransferase domain-containing protein</fullName>
    </recommendedName>
</protein>
<dbReference type="SUPFAM" id="SSF55729">
    <property type="entry name" value="Acyl-CoA N-acyltransferases (Nat)"/>
    <property type="match status" value="1"/>
</dbReference>
<dbReference type="InterPro" id="IPR016181">
    <property type="entry name" value="Acyl_CoA_acyltransferase"/>
</dbReference>
<dbReference type="Proteomes" id="UP001422759">
    <property type="component" value="Unassembled WGS sequence"/>
</dbReference>
<dbReference type="PROSITE" id="PS51186">
    <property type="entry name" value="GNAT"/>
    <property type="match status" value="1"/>
</dbReference>
<evidence type="ECO:0000313" key="5">
    <source>
        <dbReference type="Proteomes" id="UP001422759"/>
    </source>
</evidence>
<dbReference type="PANTHER" id="PTHR43877">
    <property type="entry name" value="AMINOALKYLPHOSPHONATE N-ACETYLTRANSFERASE-RELATED-RELATED"/>
    <property type="match status" value="1"/>
</dbReference>
<evidence type="ECO:0000256" key="2">
    <source>
        <dbReference type="ARBA" id="ARBA00023315"/>
    </source>
</evidence>
<dbReference type="Gene3D" id="3.40.630.30">
    <property type="match status" value="1"/>
</dbReference>
<dbReference type="CDD" id="cd04301">
    <property type="entry name" value="NAT_SF"/>
    <property type="match status" value="1"/>
</dbReference>
<dbReference type="Pfam" id="PF00583">
    <property type="entry name" value="Acetyltransf_1"/>
    <property type="match status" value="1"/>
</dbReference>
<dbReference type="InterPro" id="IPR000182">
    <property type="entry name" value="GNAT_dom"/>
</dbReference>
<keyword evidence="1" id="KW-0808">Transferase</keyword>